<evidence type="ECO:0000313" key="3">
    <source>
        <dbReference type="RefSeq" id="XP_016731181.1"/>
    </source>
</evidence>
<dbReference type="AlphaFoldDB" id="A0A1U8MWG4"/>
<dbReference type="PaxDb" id="3635-A0A1U8MWG4"/>
<dbReference type="PANTHER" id="PTHR46148:SF44">
    <property type="entry name" value="GAG-POL POLYPROTEIN"/>
    <property type="match status" value="1"/>
</dbReference>
<dbReference type="RefSeq" id="XP_016731181.1">
    <property type="nucleotide sequence ID" value="XM_016875692.1"/>
</dbReference>
<proteinExistence type="predicted"/>
<reference evidence="3" key="2">
    <citation type="submission" date="2025-08" db="UniProtKB">
        <authorList>
            <consortium name="RefSeq"/>
        </authorList>
    </citation>
    <scope>IDENTIFICATION</scope>
</reference>
<dbReference type="GeneID" id="107942048"/>
<dbReference type="Pfam" id="PF24626">
    <property type="entry name" value="SH3_Tf2-1"/>
    <property type="match status" value="1"/>
</dbReference>
<dbReference type="InterPro" id="IPR056924">
    <property type="entry name" value="SH3_Tf2-1"/>
</dbReference>
<dbReference type="STRING" id="3635.A0A1U8MWG4"/>
<feature type="domain" description="Tf2-1-like SH3-like" evidence="1">
    <location>
        <begin position="69"/>
        <end position="134"/>
    </location>
</feature>
<accession>A0A1U8MWG4</accession>
<evidence type="ECO:0000259" key="1">
    <source>
        <dbReference type="Pfam" id="PF24626"/>
    </source>
</evidence>
<dbReference type="PANTHER" id="PTHR46148">
    <property type="entry name" value="CHROMO DOMAIN-CONTAINING PROTEIN"/>
    <property type="match status" value="1"/>
</dbReference>
<protein>
    <recommendedName>
        <fullName evidence="1">Tf2-1-like SH3-like domain-containing protein</fullName>
    </recommendedName>
</protein>
<dbReference type="Proteomes" id="UP000818029">
    <property type="component" value="Chromosome D12"/>
</dbReference>
<reference evidence="2" key="1">
    <citation type="journal article" date="2020" name="Nat. Genet.">
        <title>Genomic diversifications of five Gossypium allopolyploid species and their impact on cotton improvement.</title>
        <authorList>
            <person name="Chen Z.J."/>
            <person name="Sreedasyam A."/>
            <person name="Ando A."/>
            <person name="Song Q."/>
            <person name="De Santiago L.M."/>
            <person name="Hulse-Kemp A.M."/>
            <person name="Ding M."/>
            <person name="Ye W."/>
            <person name="Kirkbride R.C."/>
            <person name="Jenkins J."/>
            <person name="Plott C."/>
            <person name="Lovell J."/>
            <person name="Lin Y.M."/>
            <person name="Vaughn R."/>
            <person name="Liu B."/>
            <person name="Simpson S."/>
            <person name="Scheffler B.E."/>
            <person name="Wen L."/>
            <person name="Saski C.A."/>
            <person name="Grover C.E."/>
            <person name="Hu G."/>
            <person name="Conover J.L."/>
            <person name="Carlson J.W."/>
            <person name="Shu S."/>
            <person name="Boston L.B."/>
            <person name="Williams M."/>
            <person name="Peterson D.G."/>
            <person name="McGee K."/>
            <person name="Jones D.C."/>
            <person name="Wendel J.F."/>
            <person name="Stelly D.M."/>
            <person name="Grimwood J."/>
            <person name="Schmutz J."/>
        </authorList>
    </citation>
    <scope>NUCLEOTIDE SEQUENCE [LARGE SCALE GENOMIC DNA]</scope>
    <source>
        <strain evidence="2">cv. TM-1</strain>
    </source>
</reference>
<gene>
    <name evidence="3" type="primary">LOC107942048</name>
</gene>
<name>A0A1U8MWG4_GOSHI</name>
<keyword evidence="2" id="KW-1185">Reference proteome</keyword>
<evidence type="ECO:0000313" key="2">
    <source>
        <dbReference type="Proteomes" id="UP000818029"/>
    </source>
</evidence>
<dbReference type="KEGG" id="ghi:107942048"/>
<organism evidence="2 3">
    <name type="scientific">Gossypium hirsutum</name>
    <name type="common">Upland cotton</name>
    <name type="synonym">Gossypium mexicanum</name>
    <dbReference type="NCBI Taxonomy" id="3635"/>
    <lineage>
        <taxon>Eukaryota</taxon>
        <taxon>Viridiplantae</taxon>
        <taxon>Streptophyta</taxon>
        <taxon>Embryophyta</taxon>
        <taxon>Tracheophyta</taxon>
        <taxon>Spermatophyta</taxon>
        <taxon>Magnoliopsida</taxon>
        <taxon>eudicotyledons</taxon>
        <taxon>Gunneridae</taxon>
        <taxon>Pentapetalae</taxon>
        <taxon>rosids</taxon>
        <taxon>malvids</taxon>
        <taxon>Malvales</taxon>
        <taxon>Malvaceae</taxon>
        <taxon>Malvoideae</taxon>
        <taxon>Gossypium</taxon>
    </lineage>
</organism>
<sequence length="180" mass="21219">MAPLEALYGRRCRTPLCWSNMQEKRNLGLELVWEVEDKVRLVCKRLKAAPDRQKFYADLRCRDNENQVGDKVFLKVSLWKKVLRLGRKGKISLRFIGAYEVTEQIGHVTYHFLLPPELEHIHDIFHVPMLQKYRSDPSHIVHVEEIEVRSDLSYEEELVAILDHEIKVLHNKTILLVKVL</sequence>